<reference evidence="2" key="1">
    <citation type="submission" date="2022-11" db="UniProtKB">
        <authorList>
            <consortium name="WormBaseParasite"/>
        </authorList>
    </citation>
    <scope>IDENTIFICATION</scope>
</reference>
<dbReference type="Proteomes" id="UP000887577">
    <property type="component" value="Unplaced"/>
</dbReference>
<dbReference type="AlphaFoldDB" id="A0A914YYV9"/>
<sequence length="103" mass="11187">MRPCAVFASNSQTNVPAVICTPPGSAPVRAIIVEEDDDKASTISHAPSVHSVIDDVPKTPKKPSSWFDPTNAVSRLWNSIKNLPPCKLVFVVFLHSLKILNLL</sequence>
<name>A0A914YYV9_9BILA</name>
<keyword evidence="1" id="KW-1185">Reference proteome</keyword>
<dbReference type="WBParaSite" id="PSU_v2.g3232.t1">
    <property type="protein sequence ID" value="PSU_v2.g3232.t1"/>
    <property type="gene ID" value="PSU_v2.g3232"/>
</dbReference>
<evidence type="ECO:0000313" key="1">
    <source>
        <dbReference type="Proteomes" id="UP000887577"/>
    </source>
</evidence>
<accession>A0A914YYV9</accession>
<proteinExistence type="predicted"/>
<protein>
    <submittedName>
        <fullName evidence="2">Uncharacterized protein</fullName>
    </submittedName>
</protein>
<evidence type="ECO:0000313" key="2">
    <source>
        <dbReference type="WBParaSite" id="PSU_v2.g3232.t1"/>
    </source>
</evidence>
<organism evidence="1 2">
    <name type="scientific">Panagrolaimus superbus</name>
    <dbReference type="NCBI Taxonomy" id="310955"/>
    <lineage>
        <taxon>Eukaryota</taxon>
        <taxon>Metazoa</taxon>
        <taxon>Ecdysozoa</taxon>
        <taxon>Nematoda</taxon>
        <taxon>Chromadorea</taxon>
        <taxon>Rhabditida</taxon>
        <taxon>Tylenchina</taxon>
        <taxon>Panagrolaimomorpha</taxon>
        <taxon>Panagrolaimoidea</taxon>
        <taxon>Panagrolaimidae</taxon>
        <taxon>Panagrolaimus</taxon>
    </lineage>
</organism>